<organism evidence="9 10">
    <name type="scientific">Nitratireductor aquibiodomus</name>
    <dbReference type="NCBI Taxonomy" id="204799"/>
    <lineage>
        <taxon>Bacteria</taxon>
        <taxon>Pseudomonadati</taxon>
        <taxon>Pseudomonadota</taxon>
        <taxon>Alphaproteobacteria</taxon>
        <taxon>Hyphomicrobiales</taxon>
        <taxon>Phyllobacteriaceae</taxon>
        <taxon>Nitratireductor</taxon>
    </lineage>
</organism>
<dbReference type="GO" id="GO:0004735">
    <property type="term" value="F:pyrroline-5-carboxylate reductase activity"/>
    <property type="evidence" value="ECO:0007669"/>
    <property type="project" value="UniProtKB-UniRule"/>
</dbReference>
<dbReference type="PIRSF" id="PIRSF000193">
    <property type="entry name" value="Pyrrol-5-carb_rd"/>
    <property type="match status" value="1"/>
</dbReference>
<keyword evidence="10" id="KW-1185">Reference proteome</keyword>
<dbReference type="PANTHER" id="PTHR11645:SF0">
    <property type="entry name" value="PYRROLINE-5-CARBOXYLATE REDUCTASE 3"/>
    <property type="match status" value="1"/>
</dbReference>
<dbReference type="Proteomes" id="UP000199064">
    <property type="component" value="Unassembled WGS sequence"/>
</dbReference>
<dbReference type="EC" id="1.5.1.2" evidence="4 5"/>
<dbReference type="Pfam" id="PF14748">
    <property type="entry name" value="P5CR_dimer"/>
    <property type="match status" value="1"/>
</dbReference>
<evidence type="ECO:0000256" key="5">
    <source>
        <dbReference type="NCBIfam" id="TIGR00112"/>
    </source>
</evidence>
<dbReference type="InterPro" id="IPR028939">
    <property type="entry name" value="P5C_Rdtase_cat_N"/>
</dbReference>
<protein>
    <recommendedName>
        <fullName evidence="4 5">Pyrroline-5-carboxylate reductase</fullName>
        <shortName evidence="4">P5C reductase</shortName>
        <shortName evidence="4">P5CR</shortName>
        <ecNumber evidence="4 5">1.5.1.2</ecNumber>
    </recommendedName>
    <alternativeName>
        <fullName evidence="4">PCA reductase</fullName>
    </alternativeName>
</protein>
<dbReference type="PANTHER" id="PTHR11645">
    <property type="entry name" value="PYRROLINE-5-CARBOXYLATE REDUCTASE"/>
    <property type="match status" value="1"/>
</dbReference>
<evidence type="ECO:0000259" key="7">
    <source>
        <dbReference type="Pfam" id="PF03807"/>
    </source>
</evidence>
<dbReference type="GO" id="GO:0055129">
    <property type="term" value="P:L-proline biosynthetic process"/>
    <property type="evidence" value="ECO:0007669"/>
    <property type="project" value="UniProtKB-UniRule"/>
</dbReference>
<dbReference type="AlphaFoldDB" id="A0A1H4M509"/>
<comment type="similarity">
    <text evidence="1 4">Belongs to the pyrroline-5-carboxylate reductase family.</text>
</comment>
<dbReference type="SUPFAM" id="SSF51735">
    <property type="entry name" value="NAD(P)-binding Rossmann-fold domains"/>
    <property type="match status" value="1"/>
</dbReference>
<dbReference type="Gene3D" id="1.10.3730.10">
    <property type="entry name" value="ProC C-terminal domain-like"/>
    <property type="match status" value="1"/>
</dbReference>
<reference evidence="10" key="1">
    <citation type="submission" date="2016-10" db="EMBL/GenBank/DDBJ databases">
        <authorList>
            <person name="Varghese N."/>
            <person name="Submissions S."/>
        </authorList>
    </citation>
    <scope>NUCLEOTIDE SEQUENCE [LARGE SCALE GENOMIC DNA]</scope>
    <source>
        <strain evidence="10">ES.061</strain>
    </source>
</reference>
<dbReference type="InterPro" id="IPR000304">
    <property type="entry name" value="Pyrroline-COOH_reductase"/>
</dbReference>
<keyword evidence="4" id="KW-0641">Proline biosynthesis</keyword>
<evidence type="ECO:0000256" key="4">
    <source>
        <dbReference type="HAMAP-Rule" id="MF_01925"/>
    </source>
</evidence>
<feature type="domain" description="Pyrroline-5-carboxylate reductase catalytic N-terminal" evidence="7">
    <location>
        <begin position="6"/>
        <end position="97"/>
    </location>
</feature>
<dbReference type="InterPro" id="IPR008927">
    <property type="entry name" value="6-PGluconate_DH-like_C_sf"/>
</dbReference>
<evidence type="ECO:0000256" key="6">
    <source>
        <dbReference type="PIRSR" id="PIRSR000193-1"/>
    </source>
</evidence>
<accession>A0A1H4M509</accession>
<evidence type="ECO:0000313" key="10">
    <source>
        <dbReference type="Proteomes" id="UP000199064"/>
    </source>
</evidence>
<keyword evidence="4" id="KW-0028">Amino-acid biosynthesis</keyword>
<name>A0A1H4M509_9HYPH</name>
<gene>
    <name evidence="4" type="primary">proC</name>
    <name evidence="9" type="ORF">SAMN05216452_3125</name>
</gene>
<dbReference type="RefSeq" id="WP_090329402.1">
    <property type="nucleotide sequence ID" value="NZ_FNSL01000001.1"/>
</dbReference>
<dbReference type="Pfam" id="PF03807">
    <property type="entry name" value="F420_oxidored"/>
    <property type="match status" value="1"/>
</dbReference>
<feature type="binding site" evidence="6">
    <location>
        <begin position="69"/>
        <end position="72"/>
    </location>
    <ligand>
        <name>NADP(+)</name>
        <dbReference type="ChEBI" id="CHEBI:58349"/>
    </ligand>
</feature>
<evidence type="ECO:0000256" key="1">
    <source>
        <dbReference type="ARBA" id="ARBA00005525"/>
    </source>
</evidence>
<comment type="function">
    <text evidence="4">Catalyzes the reduction of 1-pyrroline-5-carboxylate (PCA) to L-proline.</text>
</comment>
<dbReference type="InterPro" id="IPR036291">
    <property type="entry name" value="NAD(P)-bd_dom_sf"/>
</dbReference>
<dbReference type="FunFam" id="1.10.3730.10:FF:000001">
    <property type="entry name" value="Pyrroline-5-carboxylate reductase"/>
    <property type="match status" value="1"/>
</dbReference>
<evidence type="ECO:0000313" key="9">
    <source>
        <dbReference type="EMBL" id="SEB77512.1"/>
    </source>
</evidence>
<sequence length="268" mass="27863">MGKSVILVGCGNMGYAMLKGWIAAGKLASKDATVIEPNEGLRARAAALGVTVAESVDELDAGADMIVFAVKPQVIRDVAPAYARFADKATFVSVLAGTGTATFEEILGRHAAIMRCMPNTPAAIGKGMMVLFSNRNVTGEAKAFAEELLATSGTVTTIDNEELMDAVTAVSGSGPAYIFHFIECLTAAGEKAGLPAETAQLLAMQTVYGAASLAKESDEEPGKLREQVTSPNGTTAAALSVFMDENRLLDLVSDAVDAAKKRSIELGK</sequence>
<dbReference type="EMBL" id="FNSL01000001">
    <property type="protein sequence ID" value="SEB77512.1"/>
    <property type="molecule type" value="Genomic_DNA"/>
</dbReference>
<keyword evidence="2 4" id="KW-0521">NADP</keyword>
<proteinExistence type="inferred from homology"/>
<dbReference type="SUPFAM" id="SSF48179">
    <property type="entry name" value="6-phosphogluconate dehydrogenase C-terminal domain-like"/>
    <property type="match status" value="1"/>
</dbReference>
<keyword evidence="3 4" id="KW-0560">Oxidoreductase</keyword>
<evidence type="ECO:0000259" key="8">
    <source>
        <dbReference type="Pfam" id="PF14748"/>
    </source>
</evidence>
<evidence type="ECO:0000256" key="3">
    <source>
        <dbReference type="ARBA" id="ARBA00023002"/>
    </source>
</evidence>
<comment type="catalytic activity">
    <reaction evidence="4">
        <text>L-proline + NADP(+) = (S)-1-pyrroline-5-carboxylate + NADPH + 2 H(+)</text>
        <dbReference type="Rhea" id="RHEA:14109"/>
        <dbReference type="ChEBI" id="CHEBI:15378"/>
        <dbReference type="ChEBI" id="CHEBI:17388"/>
        <dbReference type="ChEBI" id="CHEBI:57783"/>
        <dbReference type="ChEBI" id="CHEBI:58349"/>
        <dbReference type="ChEBI" id="CHEBI:60039"/>
        <dbReference type="EC" id="1.5.1.2"/>
    </reaction>
</comment>
<keyword evidence="4" id="KW-0963">Cytoplasm</keyword>
<feature type="domain" description="Pyrroline-5-carboxylate reductase dimerisation" evidence="8">
    <location>
        <begin position="161"/>
        <end position="266"/>
    </location>
</feature>
<dbReference type="HAMAP" id="MF_01925">
    <property type="entry name" value="P5C_reductase"/>
    <property type="match status" value="1"/>
</dbReference>
<comment type="subcellular location">
    <subcellularLocation>
        <location evidence="4">Cytoplasm</location>
    </subcellularLocation>
</comment>
<dbReference type="Gene3D" id="3.40.50.720">
    <property type="entry name" value="NAD(P)-binding Rossmann-like Domain"/>
    <property type="match status" value="1"/>
</dbReference>
<dbReference type="NCBIfam" id="TIGR00112">
    <property type="entry name" value="proC"/>
    <property type="match status" value="1"/>
</dbReference>
<dbReference type="InterPro" id="IPR029036">
    <property type="entry name" value="P5CR_dimer"/>
</dbReference>
<evidence type="ECO:0000256" key="2">
    <source>
        <dbReference type="ARBA" id="ARBA00022857"/>
    </source>
</evidence>
<dbReference type="GO" id="GO:0005737">
    <property type="term" value="C:cytoplasm"/>
    <property type="evidence" value="ECO:0007669"/>
    <property type="project" value="UniProtKB-SubCell"/>
</dbReference>
<comment type="pathway">
    <text evidence="4">Amino-acid biosynthesis; L-proline biosynthesis; L-proline from L-glutamate 5-semialdehyde: step 1/1.</text>
</comment>
<comment type="catalytic activity">
    <reaction evidence="4">
        <text>L-proline + NAD(+) = (S)-1-pyrroline-5-carboxylate + NADH + 2 H(+)</text>
        <dbReference type="Rhea" id="RHEA:14105"/>
        <dbReference type="ChEBI" id="CHEBI:15378"/>
        <dbReference type="ChEBI" id="CHEBI:17388"/>
        <dbReference type="ChEBI" id="CHEBI:57540"/>
        <dbReference type="ChEBI" id="CHEBI:57945"/>
        <dbReference type="ChEBI" id="CHEBI:60039"/>
        <dbReference type="EC" id="1.5.1.2"/>
    </reaction>
</comment>
<dbReference type="UniPathway" id="UPA00098">
    <property type="reaction ID" value="UER00361"/>
</dbReference>